<dbReference type="KEGG" id="pmar:B0X71_10920"/>
<dbReference type="EMBL" id="CP019640">
    <property type="protein sequence ID" value="AQQ53533.1"/>
    <property type="molecule type" value="Genomic_DNA"/>
</dbReference>
<reference evidence="1 2" key="1">
    <citation type="submission" date="2017-02" db="EMBL/GenBank/DDBJ databases">
        <title>The complete genomic sequence of a novel cold adapted crude oil-degrading bacterium Planococcus qaidamina Y42.</title>
        <authorList>
            <person name="Yang R."/>
        </authorList>
    </citation>
    <scope>NUCLEOTIDE SEQUENCE [LARGE SCALE GENOMIC DNA]</scope>
    <source>
        <strain evidence="1 2">Y42</strain>
    </source>
</reference>
<organism evidence="1 2">
    <name type="scientific">Planococcus lenghuensis</name>
    <dbReference type="NCBI Taxonomy" id="2213202"/>
    <lineage>
        <taxon>Bacteria</taxon>
        <taxon>Bacillati</taxon>
        <taxon>Bacillota</taxon>
        <taxon>Bacilli</taxon>
        <taxon>Bacillales</taxon>
        <taxon>Caryophanaceae</taxon>
        <taxon>Planococcus</taxon>
    </lineage>
</organism>
<protein>
    <recommendedName>
        <fullName evidence="3">DNA-binding protein</fullName>
    </recommendedName>
</protein>
<dbReference type="OrthoDB" id="2972248at2"/>
<accession>A0A1Q2KZD8</accession>
<dbReference type="RefSeq" id="WP_077589429.1">
    <property type="nucleotide sequence ID" value="NZ_CP019640.1"/>
</dbReference>
<dbReference type="AlphaFoldDB" id="A0A1Q2KZD8"/>
<proteinExistence type="predicted"/>
<gene>
    <name evidence="1" type="ORF">B0X71_10920</name>
</gene>
<evidence type="ECO:0000313" key="2">
    <source>
        <dbReference type="Proteomes" id="UP000188184"/>
    </source>
</evidence>
<evidence type="ECO:0000313" key="1">
    <source>
        <dbReference type="EMBL" id="AQQ53533.1"/>
    </source>
</evidence>
<evidence type="ECO:0008006" key="3">
    <source>
        <dbReference type="Google" id="ProtNLM"/>
    </source>
</evidence>
<keyword evidence="2" id="KW-1185">Reference proteome</keyword>
<name>A0A1Q2KZD8_9BACL</name>
<dbReference type="Proteomes" id="UP000188184">
    <property type="component" value="Chromosome"/>
</dbReference>
<sequence>MKKIQGIENLLCYLALAGFPLTEEQVTHLLADKKLPHIRYGHVTLFYEDHIDWWVRQQKRKAMKE</sequence>